<proteinExistence type="predicted"/>
<dbReference type="EMBL" id="LLXH01010557">
    <property type="protein sequence ID" value="PKC50260.1"/>
    <property type="molecule type" value="Genomic_DNA"/>
</dbReference>
<dbReference type="SUPFAM" id="SSF56112">
    <property type="entry name" value="Protein kinase-like (PK-like)"/>
    <property type="match status" value="1"/>
</dbReference>
<accession>A0A2N0QGT0</accession>
<dbReference type="Gene3D" id="1.10.510.10">
    <property type="entry name" value="Transferase(Phosphotransferase) domain 1"/>
    <property type="match status" value="1"/>
</dbReference>
<protein>
    <submittedName>
        <fullName evidence="2">Kinase-like protein</fullName>
    </submittedName>
</protein>
<keyword evidence="2" id="KW-0808">Transferase</keyword>
<reference evidence="2 3" key="2">
    <citation type="submission" date="2017-10" db="EMBL/GenBank/DDBJ databases">
        <title>Genome analyses suggest a sexual origin of heterokaryosis in a supposedly ancient asexual fungus.</title>
        <authorList>
            <person name="Corradi N."/>
            <person name="Sedzielewska K."/>
            <person name="Noel J."/>
            <person name="Charron P."/>
            <person name="Farinelli L."/>
            <person name="Marton T."/>
            <person name="Kruger M."/>
            <person name="Pelin A."/>
            <person name="Brachmann A."/>
            <person name="Corradi N."/>
        </authorList>
    </citation>
    <scope>NUCLEOTIDE SEQUENCE [LARGE SCALE GENOMIC DNA]</scope>
    <source>
        <strain evidence="2 3">A1</strain>
    </source>
</reference>
<keyword evidence="2" id="KW-0418">Kinase</keyword>
<dbReference type="InterPro" id="IPR000719">
    <property type="entry name" value="Prot_kinase_dom"/>
</dbReference>
<dbReference type="VEuPathDB" id="FungiDB:RhiirA1_486917"/>
<dbReference type="InterPro" id="IPR051681">
    <property type="entry name" value="Ser/Thr_Kinases-Pseudokinases"/>
</dbReference>
<dbReference type="AlphaFoldDB" id="A0A2N0QGT0"/>
<dbReference type="Pfam" id="PF07714">
    <property type="entry name" value="PK_Tyr_Ser-Thr"/>
    <property type="match status" value="1"/>
</dbReference>
<sequence>TVEIFHRDIRAENILITLNETAKLANFKLIRSQPGGQAICFPNLNLDQTRYCAPELLEGVLNYKYEQRCGEVYSFGILLWEIAEERIPHQGINGIRDIIDKVCNKKYREPFSENSQMPEKFKQLEIEGM</sequence>
<reference evidence="2 3" key="1">
    <citation type="submission" date="2017-10" db="EMBL/GenBank/DDBJ databases">
        <title>Extensive intraspecific genome diversity in a model arbuscular mycorrhizal fungus.</title>
        <authorList>
            <person name="Chen E.C.H."/>
            <person name="Morin E."/>
            <person name="Baudet D."/>
            <person name="Noel J."/>
            <person name="Ndikumana S."/>
            <person name="Charron P."/>
            <person name="St-Onge C."/>
            <person name="Giorgi J."/>
            <person name="Grigoriev I.V."/>
            <person name="Roux C."/>
            <person name="Martin F.M."/>
            <person name="Corradi N."/>
        </authorList>
    </citation>
    <scope>NUCLEOTIDE SEQUENCE [LARGE SCALE GENOMIC DNA]</scope>
    <source>
        <strain evidence="2 3">A1</strain>
    </source>
</reference>
<dbReference type="Proteomes" id="UP000232688">
    <property type="component" value="Unassembled WGS sequence"/>
</dbReference>
<feature type="domain" description="Protein kinase" evidence="1">
    <location>
        <begin position="1"/>
        <end position="129"/>
    </location>
</feature>
<dbReference type="InterPro" id="IPR001245">
    <property type="entry name" value="Ser-Thr/Tyr_kinase_cat_dom"/>
</dbReference>
<dbReference type="PANTHER" id="PTHR44329">
    <property type="entry name" value="SERINE/THREONINE-PROTEIN KINASE TNNI3K-RELATED"/>
    <property type="match status" value="1"/>
</dbReference>
<gene>
    <name evidence="2" type="ORF">RhiirA1_486917</name>
</gene>
<evidence type="ECO:0000313" key="3">
    <source>
        <dbReference type="Proteomes" id="UP000232688"/>
    </source>
</evidence>
<dbReference type="GO" id="GO:0005524">
    <property type="term" value="F:ATP binding"/>
    <property type="evidence" value="ECO:0007669"/>
    <property type="project" value="InterPro"/>
</dbReference>
<dbReference type="InterPro" id="IPR011009">
    <property type="entry name" value="Kinase-like_dom_sf"/>
</dbReference>
<dbReference type="InterPro" id="IPR008266">
    <property type="entry name" value="Tyr_kinase_AS"/>
</dbReference>
<dbReference type="PROSITE" id="PS50011">
    <property type="entry name" value="PROTEIN_KINASE_DOM"/>
    <property type="match status" value="1"/>
</dbReference>
<evidence type="ECO:0000313" key="2">
    <source>
        <dbReference type="EMBL" id="PKC50260.1"/>
    </source>
</evidence>
<dbReference type="PROSITE" id="PS00109">
    <property type="entry name" value="PROTEIN_KINASE_TYR"/>
    <property type="match status" value="1"/>
</dbReference>
<organism evidence="2 3">
    <name type="scientific">Rhizophagus irregularis</name>
    <dbReference type="NCBI Taxonomy" id="588596"/>
    <lineage>
        <taxon>Eukaryota</taxon>
        <taxon>Fungi</taxon>
        <taxon>Fungi incertae sedis</taxon>
        <taxon>Mucoromycota</taxon>
        <taxon>Glomeromycotina</taxon>
        <taxon>Glomeromycetes</taxon>
        <taxon>Glomerales</taxon>
        <taxon>Glomeraceae</taxon>
        <taxon>Rhizophagus</taxon>
    </lineage>
</organism>
<dbReference type="GO" id="GO:0004674">
    <property type="term" value="F:protein serine/threonine kinase activity"/>
    <property type="evidence" value="ECO:0007669"/>
    <property type="project" value="TreeGrafter"/>
</dbReference>
<name>A0A2N0QGT0_9GLOM</name>
<comment type="caution">
    <text evidence="2">The sequence shown here is derived from an EMBL/GenBank/DDBJ whole genome shotgun (WGS) entry which is preliminary data.</text>
</comment>
<evidence type="ECO:0000259" key="1">
    <source>
        <dbReference type="PROSITE" id="PS50011"/>
    </source>
</evidence>
<feature type="non-terminal residue" evidence="2">
    <location>
        <position position="1"/>
    </location>
</feature>